<comment type="similarity">
    <text evidence="1">Belongs to the MaoP family.</text>
</comment>
<organism evidence="4 5">
    <name type="scientific">Ferrimonas sediminicola</name>
    <dbReference type="NCBI Taxonomy" id="2569538"/>
    <lineage>
        <taxon>Bacteria</taxon>
        <taxon>Pseudomonadati</taxon>
        <taxon>Pseudomonadota</taxon>
        <taxon>Gammaproteobacteria</taxon>
        <taxon>Alteromonadales</taxon>
        <taxon>Ferrimonadaceae</taxon>
        <taxon>Ferrimonas</taxon>
    </lineage>
</organism>
<dbReference type="InterPro" id="IPR007335">
    <property type="entry name" value="DUF413"/>
</dbReference>
<accession>A0A4U1BBU9</accession>
<feature type="compositionally biased region" description="Acidic residues" evidence="3">
    <location>
        <begin position="103"/>
        <end position="125"/>
    </location>
</feature>
<sequence length="125" mass="14112">MSQIEGFQPAGRFFDDKHFPRGFARSGHFTMRESDLLEIYGRRLKALAEGTQSPTTPQEEQFVSMAHGERPAESAVEHAWTKYIAKSQRRKLFTMSSKSPAATDEDEDDSSDDLASEPDDIIELD</sequence>
<evidence type="ECO:0000313" key="5">
    <source>
        <dbReference type="Proteomes" id="UP000305674"/>
    </source>
</evidence>
<dbReference type="Pfam" id="PF04219">
    <property type="entry name" value="DUF413"/>
    <property type="match status" value="1"/>
</dbReference>
<dbReference type="AlphaFoldDB" id="A0A4U1BBU9"/>
<name>A0A4U1BBU9_9GAMM</name>
<evidence type="ECO:0000256" key="3">
    <source>
        <dbReference type="SAM" id="MobiDB-lite"/>
    </source>
</evidence>
<comment type="caution">
    <text evidence="4">The sequence shown here is derived from an EMBL/GenBank/DDBJ whole genome shotgun (WGS) entry which is preliminary data.</text>
</comment>
<gene>
    <name evidence="4" type="ORF">FCL40_14355</name>
</gene>
<protein>
    <recommendedName>
        <fullName evidence="2">Macrodomain Ori protein</fullName>
    </recommendedName>
</protein>
<evidence type="ECO:0000256" key="2">
    <source>
        <dbReference type="ARBA" id="ARBA00093628"/>
    </source>
</evidence>
<dbReference type="EMBL" id="SWCI01000010">
    <property type="protein sequence ID" value="TKB48103.1"/>
    <property type="molecule type" value="Genomic_DNA"/>
</dbReference>
<evidence type="ECO:0000313" key="4">
    <source>
        <dbReference type="EMBL" id="TKB48103.1"/>
    </source>
</evidence>
<proteinExistence type="inferred from homology"/>
<reference evidence="4 5" key="1">
    <citation type="submission" date="2019-04" db="EMBL/GenBank/DDBJ databases">
        <authorList>
            <person name="Hwang J.C."/>
        </authorList>
    </citation>
    <scope>NUCLEOTIDE SEQUENCE [LARGE SCALE GENOMIC DNA]</scope>
    <source>
        <strain evidence="4 5">IMCC35001</strain>
    </source>
</reference>
<feature type="region of interest" description="Disordered" evidence="3">
    <location>
        <begin position="91"/>
        <end position="125"/>
    </location>
</feature>
<dbReference type="Proteomes" id="UP000305674">
    <property type="component" value="Unassembled WGS sequence"/>
</dbReference>
<dbReference type="RefSeq" id="WP_136853989.1">
    <property type="nucleotide sequence ID" value="NZ_SWCI01000010.1"/>
</dbReference>
<dbReference type="OrthoDB" id="6400110at2"/>
<keyword evidence="5" id="KW-1185">Reference proteome</keyword>
<evidence type="ECO:0000256" key="1">
    <source>
        <dbReference type="ARBA" id="ARBA00093464"/>
    </source>
</evidence>